<dbReference type="RefSeq" id="WP_259546645.1">
    <property type="nucleotide sequence ID" value="NZ_BAABHW010000001.1"/>
</dbReference>
<evidence type="ECO:0000256" key="8">
    <source>
        <dbReference type="RuleBase" id="RU366009"/>
    </source>
</evidence>
<evidence type="ECO:0000256" key="1">
    <source>
        <dbReference type="ARBA" id="ARBA00004984"/>
    </source>
</evidence>
<dbReference type="InterPro" id="IPR011059">
    <property type="entry name" value="Metal-dep_hydrolase_composite"/>
</dbReference>
<comment type="catalytic activity">
    <reaction evidence="8">
        <text>guanine + H2O + H(+) = xanthine + NH4(+)</text>
        <dbReference type="Rhea" id="RHEA:14665"/>
        <dbReference type="ChEBI" id="CHEBI:15377"/>
        <dbReference type="ChEBI" id="CHEBI:15378"/>
        <dbReference type="ChEBI" id="CHEBI:16235"/>
        <dbReference type="ChEBI" id="CHEBI:17712"/>
        <dbReference type="ChEBI" id="CHEBI:28938"/>
        <dbReference type="EC" id="3.5.4.3"/>
    </reaction>
</comment>
<dbReference type="PANTHER" id="PTHR11271">
    <property type="entry name" value="GUANINE DEAMINASE"/>
    <property type="match status" value="1"/>
</dbReference>
<evidence type="ECO:0000313" key="11">
    <source>
        <dbReference type="EMBL" id="GAA5067386.1"/>
    </source>
</evidence>
<dbReference type="Gene3D" id="2.30.40.10">
    <property type="entry name" value="Urease, subunit C, domain 1"/>
    <property type="match status" value="1"/>
</dbReference>
<dbReference type="InterPro" id="IPR054418">
    <property type="entry name" value="MQNX/HUTI_composite_N"/>
</dbReference>
<keyword evidence="5 8" id="KW-0378">Hydrolase</keyword>
<evidence type="ECO:0000313" key="12">
    <source>
        <dbReference type="Proteomes" id="UP001499910"/>
    </source>
</evidence>
<comment type="function">
    <text evidence="8">Catalyzes the hydrolytic deamination of guanine, producing xanthine and ammonia.</text>
</comment>
<evidence type="ECO:0000259" key="10">
    <source>
        <dbReference type="Pfam" id="PF22039"/>
    </source>
</evidence>
<keyword evidence="12" id="KW-1185">Reference proteome</keyword>
<dbReference type="InterPro" id="IPR014311">
    <property type="entry name" value="Guanine_deaminase"/>
</dbReference>
<protein>
    <recommendedName>
        <fullName evidence="3 7">Guanine deaminase</fullName>
        <shortName evidence="8">Guanase</shortName>
        <ecNumber evidence="3 7">3.5.4.3</ecNumber>
    </recommendedName>
    <alternativeName>
        <fullName evidence="8">Guanine aminohydrolase</fullName>
    </alternativeName>
</protein>
<feature type="domain" description="Amidohydrolase-related" evidence="9">
    <location>
        <begin position="67"/>
        <end position="427"/>
    </location>
</feature>
<evidence type="ECO:0000256" key="7">
    <source>
        <dbReference type="NCBIfam" id="TIGR02967"/>
    </source>
</evidence>
<dbReference type="SUPFAM" id="SSF51556">
    <property type="entry name" value="Metallo-dependent hydrolases"/>
    <property type="match status" value="1"/>
</dbReference>
<dbReference type="PANTHER" id="PTHR11271:SF6">
    <property type="entry name" value="GUANINE DEAMINASE"/>
    <property type="match status" value="1"/>
</dbReference>
<dbReference type="EC" id="3.5.4.3" evidence="3 7"/>
<gene>
    <name evidence="11" type="primary">guaD</name>
    <name evidence="11" type="ORF">GCM10023209_07010</name>
</gene>
<reference evidence="12" key="1">
    <citation type="journal article" date="2019" name="Int. J. Syst. Evol. Microbiol.">
        <title>The Global Catalogue of Microorganisms (GCM) 10K type strain sequencing project: providing services to taxonomists for standard genome sequencing and annotation.</title>
        <authorList>
            <consortium name="The Broad Institute Genomics Platform"/>
            <consortium name="The Broad Institute Genome Sequencing Center for Infectious Disease"/>
            <person name="Wu L."/>
            <person name="Ma J."/>
        </authorList>
    </citation>
    <scope>NUCLEOTIDE SEQUENCE [LARGE SCALE GENOMIC DNA]</scope>
    <source>
        <strain evidence="12">JCM 18015</strain>
    </source>
</reference>
<dbReference type="InterPro" id="IPR032466">
    <property type="entry name" value="Metal_Hydrolase"/>
</dbReference>
<evidence type="ECO:0000256" key="4">
    <source>
        <dbReference type="ARBA" id="ARBA00022723"/>
    </source>
</evidence>
<evidence type="ECO:0000256" key="5">
    <source>
        <dbReference type="ARBA" id="ARBA00022801"/>
    </source>
</evidence>
<evidence type="ECO:0000256" key="2">
    <source>
        <dbReference type="ARBA" id="ARBA00006745"/>
    </source>
</evidence>
<evidence type="ECO:0000259" key="9">
    <source>
        <dbReference type="Pfam" id="PF01979"/>
    </source>
</evidence>
<keyword evidence="6 8" id="KW-0862">Zinc</keyword>
<comment type="cofactor">
    <cofactor evidence="8">
        <name>Zn(2+)</name>
        <dbReference type="ChEBI" id="CHEBI:29105"/>
    </cofactor>
    <text evidence="8">Binds 1 zinc ion per subunit.</text>
</comment>
<dbReference type="SUPFAM" id="SSF51338">
    <property type="entry name" value="Composite domain of metallo-dependent hydrolases"/>
    <property type="match status" value="1"/>
</dbReference>
<feature type="domain" description="Aminodeoxyfutalosine deaminase/Imidazolonepropionase-like composite" evidence="10">
    <location>
        <begin position="32"/>
        <end position="57"/>
    </location>
</feature>
<dbReference type="Pfam" id="PF22039">
    <property type="entry name" value="HUTI_composite_bact"/>
    <property type="match status" value="1"/>
</dbReference>
<dbReference type="EMBL" id="BAABHW010000001">
    <property type="protein sequence ID" value="GAA5067386.1"/>
    <property type="molecule type" value="Genomic_DNA"/>
</dbReference>
<sequence>MTGKRLILGQVLEFSGDPAREGSGAARHRRRGAVLVADGHIVAVDEADILRAAHPEAAVTDHGDHLILPGFIDAHAHYPQTAIIASWGKRLIDWLNSYTFPEEMRFGDPDYATRVAARYFDLVLSHGTTTVASYCTIHPESVEAFFAKAQARGLRMLAGKTCMDRDTAPEGLRDTAQSAYDDSKALLDRWHGVDRLSYIVTPRFSPTSTRGQLDALGTLWAEHPDCLMQTHLSEQTDEIAWMHSLYPEARDYLDTYEAHGLLGENGLYGHAIHLTPREIDRLAEVGAALVHCPTSNTFIGSGLFDMSLRARMRVGLATDTGGGSSFSMLRTMAAAYEIAQLRGTALHPSELIWLATGASAEALKLGDRIGRLAPGYEADMIALDLASTPAIAQAAARAEDIWQAIFPTIMMGDDRAIIQTYIAGQPVKPD</sequence>
<dbReference type="Pfam" id="PF01979">
    <property type="entry name" value="Amidohydro_1"/>
    <property type="match status" value="1"/>
</dbReference>
<accession>A0ABP9L0M1</accession>
<dbReference type="InterPro" id="IPR051607">
    <property type="entry name" value="Metallo-dep_hydrolases"/>
</dbReference>
<proteinExistence type="inferred from homology"/>
<comment type="pathway">
    <text evidence="1 8">Purine metabolism; guanine degradation; xanthine from guanine: step 1/1.</text>
</comment>
<name>A0ABP9L0M1_9RHOB</name>
<dbReference type="InterPro" id="IPR006680">
    <property type="entry name" value="Amidohydro-rel"/>
</dbReference>
<dbReference type="Proteomes" id="UP001499910">
    <property type="component" value="Unassembled WGS sequence"/>
</dbReference>
<organism evidence="11 12">
    <name type="scientific">[Roseibacterium] beibuensis</name>
    <dbReference type="NCBI Taxonomy" id="1193142"/>
    <lineage>
        <taxon>Bacteria</taxon>
        <taxon>Pseudomonadati</taxon>
        <taxon>Pseudomonadota</taxon>
        <taxon>Alphaproteobacteria</taxon>
        <taxon>Rhodobacterales</taxon>
        <taxon>Roseobacteraceae</taxon>
        <taxon>Roseicyclus</taxon>
    </lineage>
</organism>
<dbReference type="NCBIfam" id="NF006679">
    <property type="entry name" value="PRK09228.1"/>
    <property type="match status" value="1"/>
</dbReference>
<evidence type="ECO:0000256" key="6">
    <source>
        <dbReference type="ARBA" id="ARBA00022833"/>
    </source>
</evidence>
<comment type="caution">
    <text evidence="11">The sequence shown here is derived from an EMBL/GenBank/DDBJ whole genome shotgun (WGS) entry which is preliminary data.</text>
</comment>
<evidence type="ECO:0000256" key="3">
    <source>
        <dbReference type="ARBA" id="ARBA00012781"/>
    </source>
</evidence>
<comment type="similarity">
    <text evidence="2 8">Belongs to the metallo-dependent hydrolases superfamily. ATZ/TRZ family.</text>
</comment>
<dbReference type="Gene3D" id="3.20.20.140">
    <property type="entry name" value="Metal-dependent hydrolases"/>
    <property type="match status" value="1"/>
</dbReference>
<dbReference type="NCBIfam" id="TIGR02967">
    <property type="entry name" value="guan_deamin"/>
    <property type="match status" value="1"/>
</dbReference>
<keyword evidence="4 8" id="KW-0479">Metal-binding</keyword>